<feature type="chain" id="PRO_5029545865" description="Ig-like domain-containing protein" evidence="7">
    <location>
        <begin position="22"/>
        <end position="452"/>
    </location>
</feature>
<evidence type="ECO:0000256" key="6">
    <source>
        <dbReference type="SAM" id="Phobius"/>
    </source>
</evidence>
<feature type="transmembrane region" description="Helical" evidence="6">
    <location>
        <begin position="269"/>
        <end position="294"/>
    </location>
</feature>
<accession>A0A7M7NC58</accession>
<dbReference type="OrthoDB" id="8897154at2759"/>
<organism evidence="9 10">
    <name type="scientific">Strongylocentrotus purpuratus</name>
    <name type="common">Purple sea urchin</name>
    <dbReference type="NCBI Taxonomy" id="7668"/>
    <lineage>
        <taxon>Eukaryota</taxon>
        <taxon>Metazoa</taxon>
        <taxon>Echinodermata</taxon>
        <taxon>Eleutherozoa</taxon>
        <taxon>Echinozoa</taxon>
        <taxon>Echinoidea</taxon>
        <taxon>Euechinoidea</taxon>
        <taxon>Echinacea</taxon>
        <taxon>Camarodonta</taxon>
        <taxon>Echinidea</taxon>
        <taxon>Strongylocentrotidae</taxon>
        <taxon>Strongylocentrotus</taxon>
    </lineage>
</organism>
<keyword evidence="3 6" id="KW-1133">Transmembrane helix</keyword>
<dbReference type="InterPro" id="IPR051116">
    <property type="entry name" value="Surface_Rcpt/Adhesion_Mol"/>
</dbReference>
<evidence type="ECO:0000256" key="2">
    <source>
        <dbReference type="ARBA" id="ARBA00022692"/>
    </source>
</evidence>
<dbReference type="Gene3D" id="3.40.50.300">
    <property type="entry name" value="P-loop containing nucleotide triphosphate hydrolases"/>
    <property type="match status" value="1"/>
</dbReference>
<feature type="region of interest" description="Disordered" evidence="5">
    <location>
        <begin position="304"/>
        <end position="324"/>
    </location>
</feature>
<dbReference type="InterPro" id="IPR013783">
    <property type="entry name" value="Ig-like_fold"/>
</dbReference>
<sequence length="452" mass="50078">MSPKLFCLLGLLSLLIQGREASIVPVVETIPEITVTSGEEALLKCAYERKAYAVYWRFVSDSSSSDLLVVLDRHYQVGERSGPGYKDGRYNITNDYSLIINDVSVEDEGRYICEVSDFETGQMFRNYTNVTVTVQAIKPLVRVHQCGSNTRVSVDVTYNPKASCMIKTIPDQRHVQLDCFVEGAKPQVDMIWVDNNTPQDSLKCTSLITTEGKREGTVDQKLTVILAVSEFQSDQEYYFTCIAEGQAVGGMASVTVGIIKVPPGVSPSALVAAAVSALVVLIVVVVVIISVLLWKRCKRSPHRKYDDIQMDSGPSTPLRAEERAPDRRPLLLTKRTEIHNYSPNRPTTTNKGINLINLGVFGLPKAGKSSLINSLIFSLTGAYPGKADNRATAHKEGDNDPPIEEIELTNHIHLLNYKGIEKYKSTKIKEIFSQIKGHSIKIHCPIFICDSR</sequence>
<dbReference type="SMART" id="SM00406">
    <property type="entry name" value="IGv"/>
    <property type="match status" value="1"/>
</dbReference>
<reference evidence="9" key="2">
    <citation type="submission" date="2021-01" db="UniProtKB">
        <authorList>
            <consortium name="EnsemblMetazoa"/>
        </authorList>
    </citation>
    <scope>IDENTIFICATION</scope>
</reference>
<dbReference type="KEGG" id="spu:105441989"/>
<dbReference type="Gene3D" id="2.60.40.10">
    <property type="entry name" value="Immunoglobulins"/>
    <property type="match status" value="2"/>
</dbReference>
<dbReference type="SUPFAM" id="SSF48726">
    <property type="entry name" value="Immunoglobulin"/>
    <property type="match status" value="2"/>
</dbReference>
<dbReference type="InterPro" id="IPR013106">
    <property type="entry name" value="Ig_V-set"/>
</dbReference>
<evidence type="ECO:0000313" key="9">
    <source>
        <dbReference type="EnsemblMetazoa" id="XP_030834438"/>
    </source>
</evidence>
<name>A0A7M7NC58_STRPU</name>
<dbReference type="PANTHER" id="PTHR11973">
    <property type="entry name" value="CELL SURFACE GLYCOPROTEIN MUC18-RELATED"/>
    <property type="match status" value="1"/>
</dbReference>
<dbReference type="GO" id="GO:0005886">
    <property type="term" value="C:plasma membrane"/>
    <property type="evidence" value="ECO:0000318"/>
    <property type="project" value="GO_Central"/>
</dbReference>
<evidence type="ECO:0000256" key="3">
    <source>
        <dbReference type="ARBA" id="ARBA00022989"/>
    </source>
</evidence>
<dbReference type="SMART" id="SM00409">
    <property type="entry name" value="IG"/>
    <property type="match status" value="1"/>
</dbReference>
<dbReference type="PANTHER" id="PTHR11973:SF24">
    <property type="entry name" value="FIBRONECTIN TYPE-III DOMAIN-CONTAINING PROTEIN"/>
    <property type="match status" value="1"/>
</dbReference>
<dbReference type="GeneID" id="105441989"/>
<proteinExistence type="predicted"/>
<dbReference type="PROSITE" id="PS50835">
    <property type="entry name" value="IG_LIKE"/>
    <property type="match status" value="2"/>
</dbReference>
<dbReference type="SUPFAM" id="SSF52540">
    <property type="entry name" value="P-loop containing nucleoside triphosphate hydrolases"/>
    <property type="match status" value="1"/>
</dbReference>
<feature type="signal peptide" evidence="7">
    <location>
        <begin position="1"/>
        <end position="21"/>
    </location>
</feature>
<dbReference type="InterPro" id="IPR007110">
    <property type="entry name" value="Ig-like_dom"/>
</dbReference>
<evidence type="ECO:0000313" key="10">
    <source>
        <dbReference type="Proteomes" id="UP000007110"/>
    </source>
</evidence>
<evidence type="ECO:0000259" key="8">
    <source>
        <dbReference type="PROSITE" id="PS50835"/>
    </source>
</evidence>
<evidence type="ECO:0000256" key="5">
    <source>
        <dbReference type="SAM" id="MobiDB-lite"/>
    </source>
</evidence>
<keyword evidence="10" id="KW-1185">Reference proteome</keyword>
<feature type="domain" description="Ig-like" evidence="8">
    <location>
        <begin position="25"/>
        <end position="131"/>
    </location>
</feature>
<dbReference type="InterPro" id="IPR003599">
    <property type="entry name" value="Ig_sub"/>
</dbReference>
<evidence type="ECO:0000256" key="1">
    <source>
        <dbReference type="ARBA" id="ARBA00004479"/>
    </source>
</evidence>
<dbReference type="EnsemblMetazoa" id="XM_030978578">
    <property type="protein sequence ID" value="XP_030834438"/>
    <property type="gene ID" value="LOC105441989"/>
</dbReference>
<keyword evidence="7" id="KW-0732">Signal</keyword>
<dbReference type="Pfam" id="PF07686">
    <property type="entry name" value="V-set"/>
    <property type="match status" value="1"/>
</dbReference>
<keyword evidence="2 6" id="KW-0812">Transmembrane</keyword>
<evidence type="ECO:0000256" key="4">
    <source>
        <dbReference type="ARBA" id="ARBA00023180"/>
    </source>
</evidence>
<reference evidence="10" key="1">
    <citation type="submission" date="2015-02" db="EMBL/GenBank/DDBJ databases">
        <title>Genome sequencing for Strongylocentrotus purpuratus.</title>
        <authorList>
            <person name="Murali S."/>
            <person name="Liu Y."/>
            <person name="Vee V."/>
            <person name="English A."/>
            <person name="Wang M."/>
            <person name="Skinner E."/>
            <person name="Han Y."/>
            <person name="Muzny D.M."/>
            <person name="Worley K.C."/>
            <person name="Gibbs R.A."/>
        </authorList>
    </citation>
    <scope>NUCLEOTIDE SEQUENCE</scope>
</reference>
<feature type="domain" description="Ig-like" evidence="8">
    <location>
        <begin position="160"/>
        <end position="257"/>
    </location>
</feature>
<dbReference type="InterPro" id="IPR036179">
    <property type="entry name" value="Ig-like_dom_sf"/>
</dbReference>
<dbReference type="AlphaFoldDB" id="A0A7M7NC58"/>
<comment type="subcellular location">
    <subcellularLocation>
        <location evidence="1">Membrane</location>
        <topology evidence="1">Single-pass type I membrane protein</topology>
    </subcellularLocation>
</comment>
<keyword evidence="6" id="KW-0472">Membrane</keyword>
<dbReference type="OMA" id="CAYERKA"/>
<dbReference type="InParanoid" id="A0A7M7NC58"/>
<dbReference type="CDD" id="cd00096">
    <property type="entry name" value="Ig"/>
    <property type="match status" value="1"/>
</dbReference>
<dbReference type="Proteomes" id="UP000007110">
    <property type="component" value="Unassembled WGS sequence"/>
</dbReference>
<protein>
    <recommendedName>
        <fullName evidence="8">Ig-like domain-containing protein</fullName>
    </recommendedName>
</protein>
<dbReference type="RefSeq" id="XP_030834438.1">
    <property type="nucleotide sequence ID" value="XM_030978578.1"/>
</dbReference>
<evidence type="ECO:0000256" key="7">
    <source>
        <dbReference type="SAM" id="SignalP"/>
    </source>
</evidence>
<dbReference type="InterPro" id="IPR027417">
    <property type="entry name" value="P-loop_NTPase"/>
</dbReference>
<keyword evidence="4" id="KW-0325">Glycoprotein</keyword>